<feature type="domain" description="Rhodanese" evidence="3">
    <location>
        <begin position="36"/>
        <end position="144"/>
    </location>
</feature>
<proteinExistence type="predicted"/>
<dbReference type="SMART" id="SM00450">
    <property type="entry name" value="RHOD"/>
    <property type="match status" value="2"/>
</dbReference>
<reference evidence="4" key="1">
    <citation type="submission" date="2019-07" db="EMBL/GenBank/DDBJ databases">
        <title>Genomic Encyclopedia of Type Strains, Phase IV (KMG-IV): sequencing the most valuable type-strain genomes for metagenomic binning, comparative biology and taxonomic classification.</title>
        <authorList>
            <person name="Goeker M."/>
        </authorList>
    </citation>
    <scope>NUCLEOTIDE SEQUENCE</scope>
    <source>
        <strain evidence="4">DSM 44596</strain>
    </source>
</reference>
<dbReference type="PROSITE" id="PS50206">
    <property type="entry name" value="RHODANESE_3"/>
    <property type="match status" value="2"/>
</dbReference>
<dbReference type="PANTHER" id="PTHR11364">
    <property type="entry name" value="THIOSULFATE SULFERTANSFERASE"/>
    <property type="match status" value="1"/>
</dbReference>
<dbReference type="AlphaFoldDB" id="A0A652YY60"/>
<dbReference type="CDD" id="cd01448">
    <property type="entry name" value="TST_Repeat_1"/>
    <property type="match status" value="1"/>
</dbReference>
<protein>
    <submittedName>
        <fullName evidence="4">Thiosulfate/3-mercaptopyruvate sulfurtransferase</fullName>
    </submittedName>
</protein>
<keyword evidence="4" id="KW-0670">Pyruvate</keyword>
<keyword evidence="1 4" id="KW-0808">Transferase</keyword>
<dbReference type="GO" id="GO:0004792">
    <property type="term" value="F:thiosulfate-cyanide sulfurtransferase activity"/>
    <property type="evidence" value="ECO:0007669"/>
    <property type="project" value="TreeGrafter"/>
</dbReference>
<dbReference type="Pfam" id="PF00581">
    <property type="entry name" value="Rhodanese"/>
    <property type="match status" value="2"/>
</dbReference>
<evidence type="ECO:0000256" key="2">
    <source>
        <dbReference type="ARBA" id="ARBA00022737"/>
    </source>
</evidence>
<dbReference type="SUPFAM" id="SSF52821">
    <property type="entry name" value="Rhodanese/Cell cycle control phosphatase"/>
    <property type="match status" value="2"/>
</dbReference>
<keyword evidence="2" id="KW-0677">Repeat</keyword>
<dbReference type="InterPro" id="IPR036873">
    <property type="entry name" value="Rhodanese-like_dom_sf"/>
</dbReference>
<feature type="domain" description="Rhodanese" evidence="3">
    <location>
        <begin position="188"/>
        <end position="288"/>
    </location>
</feature>
<comment type="caution">
    <text evidence="4">The sequence shown here is derived from an EMBL/GenBank/DDBJ whole genome shotgun (WGS) entry which is preliminary data.</text>
</comment>
<gene>
    <name evidence="4" type="ORF">FNL38_1011007</name>
</gene>
<evidence type="ECO:0000256" key="1">
    <source>
        <dbReference type="ARBA" id="ARBA00022679"/>
    </source>
</evidence>
<organism evidence="4">
    <name type="scientific">Nocardia globerula</name>
    <dbReference type="NCBI Taxonomy" id="1818"/>
    <lineage>
        <taxon>Bacteria</taxon>
        <taxon>Bacillati</taxon>
        <taxon>Actinomycetota</taxon>
        <taxon>Actinomycetes</taxon>
        <taxon>Mycobacteriales</taxon>
        <taxon>Nocardiaceae</taxon>
        <taxon>Nocardia</taxon>
    </lineage>
</organism>
<dbReference type="InterPro" id="IPR001763">
    <property type="entry name" value="Rhodanese-like_dom"/>
</dbReference>
<dbReference type="InterPro" id="IPR045078">
    <property type="entry name" value="TST/MPST-like"/>
</dbReference>
<evidence type="ECO:0000259" key="3">
    <source>
        <dbReference type="PROSITE" id="PS50206"/>
    </source>
</evidence>
<sequence length="302" mass="31834">MTQTSVTPLIGSEALAQLLTGSDVVVLDVTVHFPPARFDGDYRPESGYAGWVDAHIPGSCHVDLMTTFSDRDASLHFTKPTAEQLSLDLAAAGIGVGSTIVLYDQGSMTWASRLWWVLRNAGIDARVLDGGLAAWTWHGFPVESGDEGAPAHSVAPWGVVDLDLWADRDDVAAVSAGTSSGTLVCALSPEQFAGTEKTRYSRRGHIPGSRNLSAKSLLDDNGLMLPATDVSVRARELSASAAPIIIYCGGGVSACLSALGLVISGYDAIKVYDGSLEEWTADPTLPMVTGIEPAEGDRCRES</sequence>
<evidence type="ECO:0000313" key="4">
    <source>
        <dbReference type="EMBL" id="TYQ08632.1"/>
    </source>
</evidence>
<name>A0A652YY60_NOCGL</name>
<dbReference type="PANTHER" id="PTHR11364:SF27">
    <property type="entry name" value="SULFURTRANSFERASE"/>
    <property type="match status" value="1"/>
</dbReference>
<accession>A0A652YY60</accession>
<dbReference type="Gene3D" id="3.40.250.10">
    <property type="entry name" value="Rhodanese-like domain"/>
    <property type="match status" value="2"/>
</dbReference>
<dbReference type="EMBL" id="VNIQ01000001">
    <property type="protein sequence ID" value="TYQ08632.1"/>
    <property type="molecule type" value="Genomic_DNA"/>
</dbReference>